<evidence type="ECO:0000313" key="3">
    <source>
        <dbReference type="Proteomes" id="UP001217089"/>
    </source>
</evidence>
<evidence type="ECO:0000313" key="2">
    <source>
        <dbReference type="EMBL" id="KAJ8313193.1"/>
    </source>
</evidence>
<evidence type="ECO:0000259" key="1">
    <source>
        <dbReference type="Pfam" id="PF21787"/>
    </source>
</evidence>
<protein>
    <recommendedName>
        <fullName evidence="1">Transposable element P transposase-like RNase H domain-containing protein</fullName>
    </recommendedName>
</protein>
<feature type="domain" description="Transposable element P transposase-like RNase H" evidence="1">
    <location>
        <begin position="387"/>
        <end position="527"/>
    </location>
</feature>
<reference evidence="2 3" key="1">
    <citation type="submission" date="2022-12" db="EMBL/GenBank/DDBJ databases">
        <title>Chromosome-level genome of Tegillarca granosa.</title>
        <authorList>
            <person name="Kim J."/>
        </authorList>
    </citation>
    <scope>NUCLEOTIDE SEQUENCE [LARGE SCALE GENOMIC DNA]</scope>
    <source>
        <strain evidence="2">Teg-2019</strain>
        <tissue evidence="2">Adductor muscle</tissue>
    </source>
</reference>
<keyword evidence="3" id="KW-1185">Reference proteome</keyword>
<gene>
    <name evidence="2" type="ORF">KUTeg_009256</name>
</gene>
<proteinExistence type="predicted"/>
<organism evidence="2 3">
    <name type="scientific">Tegillarca granosa</name>
    <name type="common">Malaysian cockle</name>
    <name type="synonym">Anadara granosa</name>
    <dbReference type="NCBI Taxonomy" id="220873"/>
    <lineage>
        <taxon>Eukaryota</taxon>
        <taxon>Metazoa</taxon>
        <taxon>Spiralia</taxon>
        <taxon>Lophotrochozoa</taxon>
        <taxon>Mollusca</taxon>
        <taxon>Bivalvia</taxon>
        <taxon>Autobranchia</taxon>
        <taxon>Pteriomorphia</taxon>
        <taxon>Arcoida</taxon>
        <taxon>Arcoidea</taxon>
        <taxon>Arcidae</taxon>
        <taxon>Tegillarca</taxon>
    </lineage>
</organism>
<dbReference type="EMBL" id="JARBDR010000412">
    <property type="protein sequence ID" value="KAJ8313193.1"/>
    <property type="molecule type" value="Genomic_DNA"/>
</dbReference>
<dbReference type="Proteomes" id="UP001217089">
    <property type="component" value="Unassembled WGS sequence"/>
</dbReference>
<name>A0ABQ9F733_TEGGR</name>
<dbReference type="Pfam" id="PF21787">
    <property type="entry name" value="TNP-like_RNaseH_N"/>
    <property type="match status" value="1"/>
</dbReference>
<comment type="caution">
    <text evidence="2">The sequence shown here is derived from an EMBL/GenBank/DDBJ whole genome shotgun (WGS) entry which is preliminary data.</text>
</comment>
<accession>A0ABQ9F733</accession>
<dbReference type="InterPro" id="IPR048365">
    <property type="entry name" value="TNP-like_RNaseH_N"/>
</dbReference>
<sequence length="671" mass="76506">MVQPHESIQKPDDGKKQTTLSLFSSVTFPSNPFTSSSERLTVKITSHPTFKWSFSTACIPLVSPSSSQGFYSKDCVTENLQCLPRNTFFRILPKLFPSVKSSHIRVSSGRKHIYTGISFNDLDTRYGEELLQISNIQNHLYYNTFLMYKTESYVKIGMMSNILANDNVIIKEVTLNFTTRKWNLKIRGKTIAFKRLGVSDNFNNTVSNLRTILYIVKMIRICTGLDVVQKKAIPVRIICEKISYVSDENFGGIRKMRCGSCCSVLGWCSIGDSCINCIKLLNEFKQSEQENLINLDNIDKEDLSSIFNVVFPNATPEMNIFLTNQYDALMANNPRSRKWDRSVIKACLSLWSRSPQSYQDLRDSNLFILPSGGVLQRYKNITPQNSGINLGIFLWMSNTAKSINLPPSGYCGGIVRDEAKIQEDIVINVKGKENKLIGWIDTGEEAENVRILMQQDVKQTVASSVLQISFLGYTGFRFPIAHYPTAGASAYELYTIIWEIISYLQSWNFTTDFILQDGGDQNREFMKIHFNNDEHAKQSKYMGDNVVNPGRKIAHSQDFSHNIKKIRNAVLSSGTHKYNTKKLMRGDQYIVWDMWINAAQWDENTNSRKIHHKLSSSHLHPDSSEKMRNHLSEEVLDSDMFHLMKSCRDSLQNGNVLDSAVEFLENTISPQ</sequence>